<evidence type="ECO:0000313" key="2">
    <source>
        <dbReference type="Proteomes" id="UP000009375"/>
    </source>
</evidence>
<sequence length="134" mass="15883">MAKRVSALVIKGNKVLMVKLKTQDKYMPRATWVFPFLELDEDKSPRREIISLIQKFGIEFNLTGKVFKYYPSENPKLLYFLYVMEHLNGEPEVLSFFQSYKWVPISDITSYSTSFMDNNVSRFLEEKSKEYNQN</sequence>
<dbReference type="InterPro" id="IPR015797">
    <property type="entry name" value="NUDIX_hydrolase-like_dom_sf"/>
</dbReference>
<dbReference type="SUPFAM" id="SSF55811">
    <property type="entry name" value="Nudix"/>
    <property type="match status" value="1"/>
</dbReference>
<dbReference type="Gene3D" id="3.90.79.10">
    <property type="entry name" value="Nucleoside Triphosphate Pyrophosphohydrolase"/>
    <property type="match status" value="1"/>
</dbReference>
<proteinExistence type="predicted"/>
<gene>
    <name evidence="1" type="ORF">BJBARM4_0606</name>
</gene>
<dbReference type="AlphaFoldDB" id="D2EFT1"/>
<dbReference type="Proteomes" id="UP000009375">
    <property type="component" value="Unassembled WGS sequence"/>
</dbReference>
<evidence type="ECO:0008006" key="3">
    <source>
        <dbReference type="Google" id="ProtNLM"/>
    </source>
</evidence>
<dbReference type="EMBL" id="GG730049">
    <property type="protein sequence ID" value="EEZ92774.1"/>
    <property type="molecule type" value="Genomic_DNA"/>
</dbReference>
<reference evidence="1 2" key="1">
    <citation type="journal article" date="2010" name="Proc. Natl. Acad. Sci. U.S.A.">
        <title>Enigmatic, ultrasmall, uncultivated Archaea.</title>
        <authorList>
            <person name="Baker B.J."/>
            <person name="Comolli L.R."/>
            <person name="Dick G.J."/>
            <person name="Hauser L.J."/>
            <person name="Hyatt D."/>
            <person name="Dill B.D."/>
            <person name="Land M.L."/>
            <person name="Verberkmoes N.C."/>
            <person name="Hettich R.L."/>
            <person name="Banfield J.F."/>
        </authorList>
    </citation>
    <scope>NUCLEOTIDE SEQUENCE [LARGE SCALE GENOMIC DNA]</scope>
</reference>
<organism evidence="1 2">
    <name type="scientific">Candidatus Parvarchaeum acidiphilum ARMAN-4</name>
    <dbReference type="NCBI Taxonomy" id="662760"/>
    <lineage>
        <taxon>Archaea</taxon>
        <taxon>Candidatus Parvarchaeota</taxon>
        <taxon>Candidatus Parvarchaeum</taxon>
    </lineage>
</organism>
<name>D2EFT1_PARA4</name>
<evidence type="ECO:0000313" key="1">
    <source>
        <dbReference type="EMBL" id="EEZ92774.1"/>
    </source>
</evidence>
<accession>D2EFT1</accession>
<protein>
    <recommendedName>
        <fullName evidence="3">Nudix hydrolase domain-containing protein</fullName>
    </recommendedName>
</protein>